<gene>
    <name evidence="2" type="ORF">S03H2_15572</name>
</gene>
<name>X1FP68_9ZZZZ</name>
<dbReference type="InterPro" id="IPR022742">
    <property type="entry name" value="Hydrolase_4"/>
</dbReference>
<evidence type="ECO:0000259" key="1">
    <source>
        <dbReference type="Pfam" id="PF12146"/>
    </source>
</evidence>
<dbReference type="SUPFAM" id="SSF53474">
    <property type="entry name" value="alpha/beta-Hydrolases"/>
    <property type="match status" value="1"/>
</dbReference>
<evidence type="ECO:0000313" key="2">
    <source>
        <dbReference type="EMBL" id="GAH34320.1"/>
    </source>
</evidence>
<comment type="caution">
    <text evidence="2">The sequence shown here is derived from an EMBL/GenBank/DDBJ whole genome shotgun (WGS) entry which is preliminary data.</text>
</comment>
<protein>
    <recommendedName>
        <fullName evidence="1">Serine aminopeptidase S33 domain-containing protein</fullName>
    </recommendedName>
</protein>
<dbReference type="InterPro" id="IPR029058">
    <property type="entry name" value="AB_hydrolase_fold"/>
</dbReference>
<dbReference type="InterPro" id="IPR051044">
    <property type="entry name" value="MAG_DAG_Lipase"/>
</dbReference>
<reference evidence="2" key="1">
    <citation type="journal article" date="2014" name="Front. Microbiol.">
        <title>High frequency of phylogenetically diverse reductive dehalogenase-homologous genes in deep subseafloor sedimentary metagenomes.</title>
        <authorList>
            <person name="Kawai M."/>
            <person name="Futagami T."/>
            <person name="Toyoda A."/>
            <person name="Takaki Y."/>
            <person name="Nishi S."/>
            <person name="Hori S."/>
            <person name="Arai W."/>
            <person name="Tsubouchi T."/>
            <person name="Morono Y."/>
            <person name="Uchiyama I."/>
            <person name="Ito T."/>
            <person name="Fujiyama A."/>
            <person name="Inagaki F."/>
            <person name="Takami H."/>
        </authorList>
    </citation>
    <scope>NUCLEOTIDE SEQUENCE</scope>
    <source>
        <strain evidence="2">Expedition CK06-06</strain>
    </source>
</reference>
<dbReference type="PANTHER" id="PTHR11614">
    <property type="entry name" value="PHOSPHOLIPASE-RELATED"/>
    <property type="match status" value="1"/>
</dbReference>
<dbReference type="Gene3D" id="3.40.50.1820">
    <property type="entry name" value="alpha/beta hydrolase"/>
    <property type="match status" value="1"/>
</dbReference>
<feature type="domain" description="Serine aminopeptidase S33" evidence="1">
    <location>
        <begin position="10"/>
        <end position="74"/>
    </location>
</feature>
<dbReference type="AlphaFoldDB" id="X1FP68"/>
<sequence length="89" mass="10586">GRIRPYIYTLYSITKNWKKKYPENIAIPTLIIQGLQDKVLDPQCAKKLYDSIETEDKEIRLFPDAYHTLFFDPDSPQVFKAVVDWLERH</sequence>
<feature type="non-terminal residue" evidence="2">
    <location>
        <position position="1"/>
    </location>
</feature>
<organism evidence="2">
    <name type="scientific">marine sediment metagenome</name>
    <dbReference type="NCBI Taxonomy" id="412755"/>
    <lineage>
        <taxon>unclassified sequences</taxon>
        <taxon>metagenomes</taxon>
        <taxon>ecological metagenomes</taxon>
    </lineage>
</organism>
<dbReference type="Pfam" id="PF12146">
    <property type="entry name" value="Hydrolase_4"/>
    <property type="match status" value="1"/>
</dbReference>
<accession>X1FP68</accession>
<dbReference type="EMBL" id="BARU01007924">
    <property type="protein sequence ID" value="GAH34320.1"/>
    <property type="molecule type" value="Genomic_DNA"/>
</dbReference>
<proteinExistence type="predicted"/>